<sequence>MKRTSRGLRFPLGRKMVKLWKWVLLKPKRSTRGYSRLNPQVSGSARNKMMTKICNWGRCLRRRLCPAVSNDSSLARKAVVVPKGHLAVYVGEKEADTHRYLVPVIYFNHPLFAELLREAEEEFGFDHSGGITIPCRVAEFESVRTRIAGERRLPLARRLHLS</sequence>
<comment type="caution">
    <text evidence="1">The sequence shown here is derived from an EMBL/GenBank/DDBJ whole genome shotgun (WGS) entry which is preliminary data.</text>
</comment>
<proteinExistence type="predicted"/>
<protein>
    <submittedName>
        <fullName evidence="1">Uncharacterized protein</fullName>
    </submittedName>
</protein>
<name>A0ACC2KZB2_PERAE</name>
<dbReference type="Proteomes" id="UP001234297">
    <property type="component" value="Chromosome 6"/>
</dbReference>
<gene>
    <name evidence="1" type="ORF">MRB53_019869</name>
</gene>
<keyword evidence="2" id="KW-1185">Reference proteome</keyword>
<accession>A0ACC2KZB2</accession>
<reference evidence="1 2" key="1">
    <citation type="journal article" date="2022" name="Hortic Res">
        <title>A haplotype resolved chromosomal level avocado genome allows analysis of novel avocado genes.</title>
        <authorList>
            <person name="Nath O."/>
            <person name="Fletcher S.J."/>
            <person name="Hayward A."/>
            <person name="Shaw L.M."/>
            <person name="Masouleh A.K."/>
            <person name="Furtado A."/>
            <person name="Henry R.J."/>
            <person name="Mitter N."/>
        </authorList>
    </citation>
    <scope>NUCLEOTIDE SEQUENCE [LARGE SCALE GENOMIC DNA]</scope>
    <source>
        <strain evidence="2">cv. Hass</strain>
    </source>
</reference>
<evidence type="ECO:0000313" key="2">
    <source>
        <dbReference type="Proteomes" id="UP001234297"/>
    </source>
</evidence>
<organism evidence="1 2">
    <name type="scientific">Persea americana</name>
    <name type="common">Avocado</name>
    <dbReference type="NCBI Taxonomy" id="3435"/>
    <lineage>
        <taxon>Eukaryota</taxon>
        <taxon>Viridiplantae</taxon>
        <taxon>Streptophyta</taxon>
        <taxon>Embryophyta</taxon>
        <taxon>Tracheophyta</taxon>
        <taxon>Spermatophyta</taxon>
        <taxon>Magnoliopsida</taxon>
        <taxon>Magnoliidae</taxon>
        <taxon>Laurales</taxon>
        <taxon>Lauraceae</taxon>
        <taxon>Persea</taxon>
    </lineage>
</organism>
<dbReference type="EMBL" id="CM056814">
    <property type="protein sequence ID" value="KAJ8626562.1"/>
    <property type="molecule type" value="Genomic_DNA"/>
</dbReference>
<evidence type="ECO:0000313" key="1">
    <source>
        <dbReference type="EMBL" id="KAJ8626562.1"/>
    </source>
</evidence>